<name>A0A7G7GC13_9BACT</name>
<dbReference type="EMBL" id="CP055156">
    <property type="protein sequence ID" value="QNF34697.1"/>
    <property type="molecule type" value="Genomic_DNA"/>
</dbReference>
<proteinExistence type="predicted"/>
<dbReference type="KEGG" id="aswu:HUW51_18915"/>
<accession>A0A7G7GC13</accession>
<protein>
    <submittedName>
        <fullName evidence="1">Uncharacterized protein</fullName>
    </submittedName>
</protein>
<evidence type="ECO:0000313" key="1">
    <source>
        <dbReference type="EMBL" id="QNF34697.1"/>
    </source>
</evidence>
<dbReference type="AlphaFoldDB" id="A0A7G7GC13"/>
<sequence>MKIIAPFLLLTGVIWIYGLQSPEESDPAVSYASTLSQNTSQAAFSKSVTQNKQVHSGMTKATFSLDETSYPLQQQAQPDSSLKKNL</sequence>
<keyword evidence="2" id="KW-1185">Reference proteome</keyword>
<reference evidence="1 2" key="1">
    <citation type="journal article" date="2018" name="Int. J. Syst. Evol. Microbiol.">
        <title>Adhaeribacter swui sp. nov., isolated from wet mud.</title>
        <authorList>
            <person name="Kim D.U."/>
            <person name="Kim K.W."/>
            <person name="Kang M.S."/>
            <person name="Kim J.Y."/>
            <person name="Jang J.H."/>
            <person name="Kim M.K."/>
        </authorList>
    </citation>
    <scope>NUCLEOTIDE SEQUENCE [LARGE SCALE GENOMIC DNA]</scope>
    <source>
        <strain evidence="1 2">KCTC 52873</strain>
    </source>
</reference>
<dbReference type="Proteomes" id="UP000515237">
    <property type="component" value="Chromosome"/>
</dbReference>
<organism evidence="1 2">
    <name type="scientific">Adhaeribacter swui</name>
    <dbReference type="NCBI Taxonomy" id="2086471"/>
    <lineage>
        <taxon>Bacteria</taxon>
        <taxon>Pseudomonadati</taxon>
        <taxon>Bacteroidota</taxon>
        <taxon>Cytophagia</taxon>
        <taxon>Cytophagales</taxon>
        <taxon>Hymenobacteraceae</taxon>
        <taxon>Adhaeribacter</taxon>
    </lineage>
</organism>
<gene>
    <name evidence="1" type="ORF">HUW51_18915</name>
</gene>
<evidence type="ECO:0000313" key="2">
    <source>
        <dbReference type="Proteomes" id="UP000515237"/>
    </source>
</evidence>
<dbReference type="RefSeq" id="WP_185271192.1">
    <property type="nucleotide sequence ID" value="NZ_CP055156.1"/>
</dbReference>